<feature type="compositionally biased region" description="Low complexity" evidence="1">
    <location>
        <begin position="8"/>
        <end position="23"/>
    </location>
</feature>
<organism evidence="2">
    <name type="scientific">uncultured Microvirga sp</name>
    <dbReference type="NCBI Taxonomy" id="412392"/>
    <lineage>
        <taxon>Bacteria</taxon>
        <taxon>Pseudomonadati</taxon>
        <taxon>Pseudomonadota</taxon>
        <taxon>Alphaproteobacteria</taxon>
        <taxon>Hyphomicrobiales</taxon>
        <taxon>Methylobacteriaceae</taxon>
        <taxon>Microvirga</taxon>
        <taxon>environmental samples</taxon>
    </lineage>
</organism>
<dbReference type="AlphaFoldDB" id="A0A6J4M2E6"/>
<reference evidence="2" key="1">
    <citation type="submission" date="2020-02" db="EMBL/GenBank/DDBJ databases">
        <authorList>
            <person name="Meier V. D."/>
        </authorList>
    </citation>
    <scope>NUCLEOTIDE SEQUENCE</scope>
    <source>
        <strain evidence="2">AVDCRST_MAG90</strain>
    </source>
</reference>
<accession>A0A6J4M2E6</accession>
<sequence>DPVPRSGPTPGRALRPRGAPVGARRGRARPRGGRLPGQRGPADAYPPRRPGRAFGDPPPARGLRPRRRPGRGRPSPARADHGLSGARLPARAGFRASPGEPKRLYRLPARAWTAGYRRFSHLRALRRSRRIVIEGAVRRGLDAAAAGGVRAKPPGPGDFRSLRPLPRADPRRPCRRRARPAGL</sequence>
<feature type="non-terminal residue" evidence="2">
    <location>
        <position position="1"/>
    </location>
</feature>
<dbReference type="EMBL" id="CADCUC010000456">
    <property type="protein sequence ID" value="CAA9348187.1"/>
    <property type="molecule type" value="Genomic_DNA"/>
</dbReference>
<evidence type="ECO:0000256" key="1">
    <source>
        <dbReference type="SAM" id="MobiDB-lite"/>
    </source>
</evidence>
<gene>
    <name evidence="2" type="ORF">AVDCRST_MAG90-2291</name>
</gene>
<proteinExistence type="predicted"/>
<feature type="region of interest" description="Disordered" evidence="1">
    <location>
        <begin position="143"/>
        <end position="183"/>
    </location>
</feature>
<evidence type="ECO:0000313" key="2">
    <source>
        <dbReference type="EMBL" id="CAA9348187.1"/>
    </source>
</evidence>
<protein>
    <submittedName>
        <fullName evidence="2">Zinc uptake regulation protein Zur</fullName>
    </submittedName>
</protein>
<feature type="compositionally biased region" description="Basic residues" evidence="1">
    <location>
        <begin position="173"/>
        <end position="183"/>
    </location>
</feature>
<feature type="region of interest" description="Disordered" evidence="1">
    <location>
        <begin position="1"/>
        <end position="100"/>
    </location>
</feature>
<name>A0A6J4M2E6_9HYPH</name>
<feature type="non-terminal residue" evidence="2">
    <location>
        <position position="183"/>
    </location>
</feature>